<evidence type="ECO:0000313" key="2">
    <source>
        <dbReference type="Proteomes" id="UP000002634"/>
    </source>
</evidence>
<dbReference type="Proteomes" id="UP000002634">
    <property type="component" value="Chromosome"/>
</dbReference>
<dbReference type="EMBL" id="CP001135">
    <property type="protein sequence ID" value="ACY84694.1"/>
    <property type="molecule type" value="Genomic_DNA"/>
</dbReference>
<organism evidence="1 2">
    <name type="scientific">Edwardsiella piscicida</name>
    <dbReference type="NCBI Taxonomy" id="1263550"/>
    <lineage>
        <taxon>Bacteria</taxon>
        <taxon>Pseudomonadati</taxon>
        <taxon>Pseudomonadota</taxon>
        <taxon>Gammaproteobacteria</taxon>
        <taxon>Enterobacterales</taxon>
        <taxon>Hafniaceae</taxon>
        <taxon>Edwardsiella</taxon>
    </lineage>
</organism>
<dbReference type="KEGG" id="etr:ETAE_1857"/>
<accession>A0AAU8P3S6</accession>
<proteinExistence type="predicted"/>
<gene>
    <name evidence="1" type="ordered locus">ETAE_1857</name>
</gene>
<keyword evidence="2" id="KW-1185">Reference proteome</keyword>
<reference evidence="1 2" key="1">
    <citation type="journal article" date="2009" name="PLoS ONE">
        <title>Genome sequence of the versatile fish pathogen Edwardsiella tarda provides insights into its adaptation to broad host ranges and intracellular niches.</title>
        <authorList>
            <person name="Wang Q."/>
            <person name="Yang M."/>
            <person name="Xiao J."/>
            <person name="Wu H."/>
            <person name="Wang X."/>
            <person name="Lv Y."/>
            <person name="Xu L."/>
            <person name="Zheng H."/>
            <person name="Wang S."/>
            <person name="Zhao G."/>
            <person name="Liu Q."/>
            <person name="Zhang Y."/>
        </authorList>
    </citation>
    <scope>NUCLEOTIDE SEQUENCE [LARGE SCALE GENOMIC DNA]</scope>
    <source>
        <strain evidence="2">EIB202 / CCTCC M208068</strain>
    </source>
</reference>
<sequence>MQIQNEIKHYFLLYSERLFARHPPGKYVKYAFYLNKHNRMAMARLF</sequence>
<evidence type="ECO:0000313" key="1">
    <source>
        <dbReference type="EMBL" id="ACY84694.1"/>
    </source>
</evidence>
<dbReference type="AlphaFoldDB" id="A0AAU8P3S6"/>
<protein>
    <submittedName>
        <fullName evidence="1">Uncharacterized protein</fullName>
    </submittedName>
</protein>
<name>A0AAU8P3S6_EDWPI</name>